<feature type="compositionally biased region" description="Basic and acidic residues" evidence="1">
    <location>
        <begin position="7"/>
        <end position="21"/>
    </location>
</feature>
<feature type="compositionally biased region" description="Polar residues" evidence="1">
    <location>
        <begin position="265"/>
        <end position="280"/>
    </location>
</feature>
<sequence>MSWNGPGKKEGNITKGNHVEDSQGQGSMTEESTSIISSCKDIKGPASSVSQAAVDCTPNIFSQTQDRRGSNVRAIRRQAVRRCQQRTKTLRQTAEATAVTQKAMQFLHRMDSNDNWDYFCASIADGFRKVPAENQWACASVMCTVVNLFQKYRHTINSCEIATGIKEIAERQLQSQINSGQQQTNFNYPDPNLTAFTAPHASSFPAPHSSSFPAPHASSLPGPHFSFPATHSSSTPNSFLQTSTLSSLHSPLSTASSSQPDFVPNISSPSDSATSVTPTDNLPEPTLHTLN</sequence>
<comment type="caution">
    <text evidence="2">The sequence shown here is derived from an EMBL/GenBank/DDBJ whole genome shotgun (WGS) entry which is preliminary data.</text>
</comment>
<keyword evidence="3" id="KW-1185">Reference proteome</keyword>
<name>A0ABN9LAV2_9NEOB</name>
<feature type="compositionally biased region" description="Low complexity" evidence="1">
    <location>
        <begin position="249"/>
        <end position="258"/>
    </location>
</feature>
<feature type="region of interest" description="Disordered" evidence="1">
    <location>
        <begin position="1"/>
        <end position="36"/>
    </location>
</feature>
<dbReference type="Proteomes" id="UP001176940">
    <property type="component" value="Unassembled WGS sequence"/>
</dbReference>
<feature type="region of interest" description="Disordered" evidence="1">
    <location>
        <begin position="223"/>
        <end position="242"/>
    </location>
</feature>
<gene>
    <name evidence="2" type="ORF">RIMI_LOCUS7268692</name>
</gene>
<evidence type="ECO:0000256" key="1">
    <source>
        <dbReference type="SAM" id="MobiDB-lite"/>
    </source>
</evidence>
<reference evidence="2" key="1">
    <citation type="submission" date="2023-07" db="EMBL/GenBank/DDBJ databases">
        <authorList>
            <person name="Stuckert A."/>
        </authorList>
    </citation>
    <scope>NUCLEOTIDE SEQUENCE</scope>
</reference>
<feature type="region of interest" description="Disordered" evidence="1">
    <location>
        <begin position="249"/>
        <end position="291"/>
    </location>
</feature>
<protein>
    <submittedName>
        <fullName evidence="2">Uncharacterized protein</fullName>
    </submittedName>
</protein>
<accession>A0ABN9LAV2</accession>
<evidence type="ECO:0000313" key="3">
    <source>
        <dbReference type="Proteomes" id="UP001176940"/>
    </source>
</evidence>
<evidence type="ECO:0000313" key="2">
    <source>
        <dbReference type="EMBL" id="CAJ0937671.1"/>
    </source>
</evidence>
<organism evidence="2 3">
    <name type="scientific">Ranitomeya imitator</name>
    <name type="common">mimic poison frog</name>
    <dbReference type="NCBI Taxonomy" id="111125"/>
    <lineage>
        <taxon>Eukaryota</taxon>
        <taxon>Metazoa</taxon>
        <taxon>Chordata</taxon>
        <taxon>Craniata</taxon>
        <taxon>Vertebrata</taxon>
        <taxon>Euteleostomi</taxon>
        <taxon>Amphibia</taxon>
        <taxon>Batrachia</taxon>
        <taxon>Anura</taxon>
        <taxon>Neobatrachia</taxon>
        <taxon>Hyloidea</taxon>
        <taxon>Dendrobatidae</taxon>
        <taxon>Dendrobatinae</taxon>
        <taxon>Ranitomeya</taxon>
    </lineage>
</organism>
<proteinExistence type="predicted"/>
<dbReference type="EMBL" id="CAUEEQ010013655">
    <property type="protein sequence ID" value="CAJ0937671.1"/>
    <property type="molecule type" value="Genomic_DNA"/>
</dbReference>